<name>A0A6N8J1S7_9BURK</name>
<protein>
    <recommendedName>
        <fullName evidence="4">Host attachment protein</fullName>
    </recommendedName>
</protein>
<comment type="caution">
    <text evidence="2">The sequence shown here is derived from an EMBL/GenBank/DDBJ whole genome shotgun (WGS) entry which is preliminary data.</text>
</comment>
<sequence length="172" mass="18590">MHWIVIASASRARVLHRAPDGTLTVLQAFAQAEDHGAGPRTDPDRRGWRFGRPGAGGASLAARVDSHRREHRRFAAELAALLERSARTGAFRDLTVIGTEPFVGHLRQALGPLTRRRVRGVLGLDLCHVAWADLRDRVDAALRAGPSPTDGCGRPTPRAACDGHGRAPRPGR</sequence>
<keyword evidence="3" id="KW-1185">Reference proteome</keyword>
<feature type="compositionally biased region" description="Basic and acidic residues" evidence="1">
    <location>
        <begin position="33"/>
        <end position="47"/>
    </location>
</feature>
<evidence type="ECO:0008006" key="4">
    <source>
        <dbReference type="Google" id="ProtNLM"/>
    </source>
</evidence>
<organism evidence="2 3">
    <name type="scientific">Ramlibacter pinisoli</name>
    <dbReference type="NCBI Taxonomy" id="2682844"/>
    <lineage>
        <taxon>Bacteria</taxon>
        <taxon>Pseudomonadati</taxon>
        <taxon>Pseudomonadota</taxon>
        <taxon>Betaproteobacteria</taxon>
        <taxon>Burkholderiales</taxon>
        <taxon>Comamonadaceae</taxon>
        <taxon>Ramlibacter</taxon>
    </lineage>
</organism>
<gene>
    <name evidence="2" type="ORF">GON04_22435</name>
</gene>
<dbReference type="RefSeq" id="WP_157400206.1">
    <property type="nucleotide sequence ID" value="NZ_WSEL01000009.1"/>
</dbReference>
<evidence type="ECO:0000256" key="1">
    <source>
        <dbReference type="SAM" id="MobiDB-lite"/>
    </source>
</evidence>
<evidence type="ECO:0000313" key="2">
    <source>
        <dbReference type="EMBL" id="MVQ32230.1"/>
    </source>
</evidence>
<dbReference type="InterPro" id="IPR019291">
    <property type="entry name" value="Host_attachment_protein"/>
</dbReference>
<dbReference type="EMBL" id="WSEL01000009">
    <property type="protein sequence ID" value="MVQ32230.1"/>
    <property type="molecule type" value="Genomic_DNA"/>
</dbReference>
<reference evidence="2 3" key="1">
    <citation type="submission" date="2019-12" db="EMBL/GenBank/DDBJ databases">
        <authorList>
            <person name="Huq M.A."/>
        </authorList>
    </citation>
    <scope>NUCLEOTIDE SEQUENCE [LARGE SCALE GENOMIC DNA]</scope>
    <source>
        <strain evidence="2 3">MAH-25</strain>
    </source>
</reference>
<evidence type="ECO:0000313" key="3">
    <source>
        <dbReference type="Proteomes" id="UP000469385"/>
    </source>
</evidence>
<feature type="region of interest" description="Disordered" evidence="1">
    <location>
        <begin position="33"/>
        <end position="57"/>
    </location>
</feature>
<proteinExistence type="predicted"/>
<dbReference type="Pfam" id="PF10116">
    <property type="entry name" value="Host_attach"/>
    <property type="match status" value="1"/>
</dbReference>
<dbReference type="Proteomes" id="UP000469385">
    <property type="component" value="Unassembled WGS sequence"/>
</dbReference>
<dbReference type="AlphaFoldDB" id="A0A6N8J1S7"/>
<accession>A0A6N8J1S7</accession>
<feature type="region of interest" description="Disordered" evidence="1">
    <location>
        <begin position="146"/>
        <end position="172"/>
    </location>
</feature>